<dbReference type="InterPro" id="IPR006656">
    <property type="entry name" value="Mopterin_OxRdtase"/>
</dbReference>
<evidence type="ECO:0000259" key="7">
    <source>
        <dbReference type="PROSITE" id="PS51669"/>
    </source>
</evidence>
<keyword evidence="4" id="KW-0560">Oxidoreductase</keyword>
<dbReference type="GO" id="GO:0030288">
    <property type="term" value="C:outer membrane-bounded periplasmic space"/>
    <property type="evidence" value="ECO:0007669"/>
    <property type="project" value="TreeGrafter"/>
</dbReference>
<dbReference type="Gene3D" id="3.40.228.10">
    <property type="entry name" value="Dimethylsulfoxide Reductase, domain 2"/>
    <property type="match status" value="1"/>
</dbReference>
<dbReference type="InterPro" id="IPR009010">
    <property type="entry name" value="Asp_de-COase-like_dom_sf"/>
</dbReference>
<keyword evidence="6" id="KW-0411">Iron-sulfur</keyword>
<dbReference type="GO" id="GO:0009061">
    <property type="term" value="P:anaerobic respiration"/>
    <property type="evidence" value="ECO:0007669"/>
    <property type="project" value="TreeGrafter"/>
</dbReference>
<dbReference type="Pfam" id="PF01568">
    <property type="entry name" value="Molydop_binding"/>
    <property type="match status" value="1"/>
</dbReference>
<dbReference type="GO" id="GO:0016491">
    <property type="term" value="F:oxidoreductase activity"/>
    <property type="evidence" value="ECO:0007669"/>
    <property type="project" value="UniProtKB-KW"/>
</dbReference>
<dbReference type="SUPFAM" id="SSF50692">
    <property type="entry name" value="ADC-like"/>
    <property type="match status" value="1"/>
</dbReference>
<comment type="similarity">
    <text evidence="1">Belongs to the prokaryotic molybdopterin-containing oxidoreductase family.</text>
</comment>
<dbReference type="Gene3D" id="2.40.40.20">
    <property type="match status" value="1"/>
</dbReference>
<organism evidence="8 9">
    <name type="scientific">Adlercreutzia hattorii</name>
    <dbReference type="NCBI Taxonomy" id="2707299"/>
    <lineage>
        <taxon>Bacteria</taxon>
        <taxon>Bacillati</taxon>
        <taxon>Actinomycetota</taxon>
        <taxon>Coriobacteriia</taxon>
        <taxon>Eggerthellales</taxon>
        <taxon>Eggerthellaceae</taxon>
        <taxon>Adlercreutzia</taxon>
    </lineage>
</organism>
<dbReference type="GO" id="GO:0051536">
    <property type="term" value="F:iron-sulfur cluster binding"/>
    <property type="evidence" value="ECO:0007669"/>
    <property type="project" value="UniProtKB-KW"/>
</dbReference>
<evidence type="ECO:0000256" key="4">
    <source>
        <dbReference type="ARBA" id="ARBA00023002"/>
    </source>
</evidence>
<dbReference type="Gene3D" id="3.40.50.740">
    <property type="match status" value="2"/>
</dbReference>
<dbReference type="SUPFAM" id="SSF53706">
    <property type="entry name" value="Formate dehydrogenase/DMSO reductase, domains 1-3"/>
    <property type="match status" value="1"/>
</dbReference>
<reference evidence="9" key="2">
    <citation type="submission" date="2020-03" db="EMBL/GenBank/DDBJ databases">
        <title>Complete Genome Sequence of Adlercreutzia sp. strain 8CFCBH1 Producing Equol, Isolated from Healthy Japanese Feces.</title>
        <authorList>
            <person name="Ogata Y."/>
            <person name="Sakamoto M."/>
            <person name="Ohkuma M."/>
            <person name="Hattori M."/>
            <person name="Suda W."/>
        </authorList>
    </citation>
    <scope>NUCLEOTIDE SEQUENCE [LARGE SCALE GENOMIC DNA]</scope>
    <source>
        <strain evidence="9">8CFCBH1</strain>
    </source>
</reference>
<proteinExistence type="inferred from homology"/>
<feature type="domain" description="4Fe-4S Mo/W bis-MGD-type" evidence="7">
    <location>
        <begin position="61"/>
        <end position="122"/>
    </location>
</feature>
<reference evidence="9" key="1">
    <citation type="journal article" date="2020" name="Microbiol. Resour. Announc.">
        <title>Complete Genome Sequence of Adlercreutzia sp. Strain 8CFCBH1, a Potent Producer of Equol, Isolated from Healthy Japanese Feces.</title>
        <authorList>
            <person name="Ogata Y."/>
            <person name="Sakamoto M."/>
            <person name="Ohkuma M."/>
            <person name="Hattori M."/>
            <person name="Suda W."/>
        </authorList>
    </citation>
    <scope>NUCLEOTIDE SEQUENCE [LARGE SCALE GENOMIC DNA]</scope>
    <source>
        <strain evidence="9">8CFCBH1</strain>
    </source>
</reference>
<dbReference type="RefSeq" id="WP_173112378.1">
    <property type="nucleotide sequence ID" value="NZ_AP022829.1"/>
</dbReference>
<gene>
    <name evidence="8" type="ORF">ADCFC_07790</name>
</gene>
<keyword evidence="3" id="KW-0732">Signal</keyword>
<dbReference type="GO" id="GO:0043546">
    <property type="term" value="F:molybdopterin cofactor binding"/>
    <property type="evidence" value="ECO:0007669"/>
    <property type="project" value="InterPro"/>
</dbReference>
<evidence type="ECO:0000256" key="2">
    <source>
        <dbReference type="ARBA" id="ARBA00022723"/>
    </source>
</evidence>
<dbReference type="EMBL" id="AP022829">
    <property type="protein sequence ID" value="BCA88281.1"/>
    <property type="molecule type" value="Genomic_DNA"/>
</dbReference>
<dbReference type="PROSITE" id="PS51669">
    <property type="entry name" value="4FE4S_MOW_BIS_MGD"/>
    <property type="match status" value="1"/>
</dbReference>
<dbReference type="InterPro" id="IPR006963">
    <property type="entry name" value="Mopterin_OxRdtase_4Fe-4S_dom"/>
</dbReference>
<evidence type="ECO:0000256" key="5">
    <source>
        <dbReference type="ARBA" id="ARBA00023004"/>
    </source>
</evidence>
<dbReference type="PANTHER" id="PTHR43742">
    <property type="entry name" value="TRIMETHYLAMINE-N-OXIDE REDUCTASE"/>
    <property type="match status" value="1"/>
</dbReference>
<dbReference type="Gene3D" id="2.20.25.90">
    <property type="entry name" value="ADC-like domains"/>
    <property type="match status" value="1"/>
</dbReference>
<accession>A0A6F8SK75</accession>
<evidence type="ECO:0000256" key="3">
    <source>
        <dbReference type="ARBA" id="ARBA00022729"/>
    </source>
</evidence>
<evidence type="ECO:0000256" key="6">
    <source>
        <dbReference type="ARBA" id="ARBA00023014"/>
    </source>
</evidence>
<dbReference type="InterPro" id="IPR006311">
    <property type="entry name" value="TAT_signal"/>
</dbReference>
<dbReference type="InterPro" id="IPR050612">
    <property type="entry name" value="Prok_Mopterin_Oxidored"/>
</dbReference>
<dbReference type="GO" id="GO:0009055">
    <property type="term" value="F:electron transfer activity"/>
    <property type="evidence" value="ECO:0007669"/>
    <property type="project" value="TreeGrafter"/>
</dbReference>
<dbReference type="GO" id="GO:0030151">
    <property type="term" value="F:molybdenum ion binding"/>
    <property type="evidence" value="ECO:0007669"/>
    <property type="project" value="TreeGrafter"/>
</dbReference>
<evidence type="ECO:0000313" key="9">
    <source>
        <dbReference type="Proteomes" id="UP000501727"/>
    </source>
</evidence>
<keyword evidence="9" id="KW-1185">Reference proteome</keyword>
<dbReference type="AlphaFoldDB" id="A0A6F8SK75"/>
<dbReference type="InterPro" id="IPR006657">
    <property type="entry name" value="MoPterin_dinucl-bd_dom"/>
</dbReference>
<keyword evidence="2" id="KW-0479">Metal-binding</keyword>
<protein>
    <submittedName>
        <fullName evidence="8">DMSO reductase subunit A</fullName>
    </submittedName>
</protein>
<dbReference type="NCBIfam" id="TIGR01409">
    <property type="entry name" value="TAT_signal_seq"/>
    <property type="match status" value="1"/>
</dbReference>
<evidence type="ECO:0000313" key="8">
    <source>
        <dbReference type="EMBL" id="BCA88281.1"/>
    </source>
</evidence>
<dbReference type="Pfam" id="PF00384">
    <property type="entry name" value="Molybdopterin"/>
    <property type="match status" value="1"/>
</dbReference>
<dbReference type="PANTHER" id="PTHR43742:SF3">
    <property type="entry name" value="DIMETHYL SULFOXIDE REDUCTASE DMSA"/>
    <property type="match status" value="1"/>
</dbReference>
<dbReference type="KEGG" id="ahat:ADCFC_09000"/>
<sequence length="876" mass="94613">MDDSQNVFEPGALSRRGFLKGSAVAAVSAGALSSLVACAPSSPAPKEGLAGTAGATSVDEGTWIAAACWDNCGGRCVNRVLVRDGEVVRQGSETSHEDSFEWLQQRGCPRGRARAQQVFGEDRVKFPMKRKSWQPGGGANAHGELRGRDQWEQISWEEAIDYIAQEAERIYGEFGPAAVIGTKALAVGKILHQLGGHISLSDTSSIGTYAFNIVALGLPSQDLGELNDRFDNKNADTIVIMGGNPAWSSGGSTMNNFNEARDAGVQFVYVGPSYNATAAYFEARWVPVLPGTDTAFMLGVCYEMIEQDVVDYDFLNTYCVGFDGDHMPADATLQENFRGYLVGDYDGTPKTAEWASAICGTPVEDIRWFAETVGKDHKVMLMHNYALARCASADNIPQLFMTMGAMGGHMGKSGHACGGAYKTYAGAGGPALVKFGETGLPATKNALADTMPEPLMWQCIREGRYNSTGAAYGVNFNAEDIKETEFKWLNIEGRNTLQTAVGLSDAREAIQKLDFVTDLAYTFDTSAAYADIVLPCATEWERVGGFAGHQRSRETVVVYSRVTEPLWEAKTEFEIGRMLAARLGMDPDELWPITEEQAFFNQIVGCTYVDAAGEEKPLVTITADDIAKWGVDAEPQEGDIALDDFLSAGCYTVKRAEGDGYSYIGYKDFVDDPEANPRESASGKLEIYCQYKGDMLNSMGYSPAGTFKPYPTYVASPEGREGMFADRQIGGAASEYPLIVYNPHYLRRAHGVMDNVPWLREAWSAPVFVSAADAAARGVADGDTVRVYSAHGSVLRTASVVEMLMPGCVGLPHGAWADFSKDDGIDVAGMDNVLCGSVTSGMGTSGYNNYNCNFEKYEGEALVADCELPCRTVAMA</sequence>
<evidence type="ECO:0000256" key="1">
    <source>
        <dbReference type="ARBA" id="ARBA00010312"/>
    </source>
</evidence>
<dbReference type="InterPro" id="IPR019546">
    <property type="entry name" value="TAT_signal_bac_arc"/>
</dbReference>
<keyword evidence="5" id="KW-0408">Iron</keyword>
<dbReference type="Proteomes" id="UP000501727">
    <property type="component" value="Chromosome"/>
</dbReference>
<dbReference type="PROSITE" id="PS51318">
    <property type="entry name" value="TAT"/>
    <property type="match status" value="1"/>
</dbReference>
<name>A0A6F8SK75_9ACTN</name>